<organism evidence="1">
    <name type="scientific">Macaca fascicularis</name>
    <name type="common">Crab-eating macaque</name>
    <name type="synonym">Cynomolgus monkey</name>
    <dbReference type="NCBI Taxonomy" id="9541"/>
    <lineage>
        <taxon>Eukaryota</taxon>
        <taxon>Metazoa</taxon>
        <taxon>Chordata</taxon>
        <taxon>Craniata</taxon>
        <taxon>Vertebrata</taxon>
        <taxon>Euteleostomi</taxon>
        <taxon>Mammalia</taxon>
        <taxon>Eutheria</taxon>
        <taxon>Euarchontoglires</taxon>
        <taxon>Primates</taxon>
        <taxon>Haplorrhini</taxon>
        <taxon>Catarrhini</taxon>
        <taxon>Cercopithecidae</taxon>
        <taxon>Cercopithecinae</taxon>
        <taxon>Macaca</taxon>
    </lineage>
</organism>
<dbReference type="AlphaFoldDB" id="I7GN15"/>
<protein>
    <submittedName>
        <fullName evidence="1">Macaca fascicularis brain cDNA clone: QflA-19271, similar to human RNA binding motif protein 22 (RBM22), mRNA, RefSeq: NM_018047.1</fullName>
    </submittedName>
</protein>
<accession>I7GN15</accession>
<sequence length="84" mass="9655">MGKVRIKLFLSDILLTFLRNYVIVWRLGGYWLTGLNEQDLYRDLSKVTLCLILDSCGCWENPALEMYSGVCCIICSFEGLCFCD</sequence>
<reference evidence="1" key="1">
    <citation type="journal article" date="2007" name="PLoS Biol.">
        <title>Rate of evolution in brain-expressed genes in humans and other primates.</title>
        <authorList>
            <person name="Wang H.-Y."/>
            <person name="Chien H.-C."/>
            <person name="Osada N."/>
            <person name="Hashimoto K."/>
            <person name="Sugano S."/>
            <person name="Gojobori T."/>
            <person name="Chou C.-K."/>
            <person name="Tsai S.-F."/>
            <person name="Wu C.-I."/>
            <person name="Shen C.-K.J."/>
        </authorList>
    </citation>
    <scope>NUCLEOTIDE SEQUENCE</scope>
</reference>
<name>I7GN15_MACFA</name>
<proteinExistence type="evidence at transcript level"/>
<evidence type="ECO:0000313" key="1">
    <source>
        <dbReference type="EMBL" id="BAE89766.1"/>
    </source>
</evidence>
<dbReference type="EMBL" id="AB172704">
    <property type="protein sequence ID" value="BAE89766.1"/>
    <property type="molecule type" value="mRNA"/>
</dbReference>